<evidence type="ECO:0000313" key="2">
    <source>
        <dbReference type="Proteomes" id="UP001281003"/>
    </source>
</evidence>
<protein>
    <recommendedName>
        <fullName evidence="3">RRM domain-containing protein</fullName>
    </recommendedName>
</protein>
<dbReference type="InterPro" id="IPR035979">
    <property type="entry name" value="RBD_domain_sf"/>
</dbReference>
<gene>
    <name evidence="1" type="ORF">B0T20DRAFT_328114</name>
</gene>
<feature type="non-terminal residue" evidence="1">
    <location>
        <position position="1"/>
    </location>
</feature>
<evidence type="ECO:0000313" key="1">
    <source>
        <dbReference type="EMBL" id="KAK3403394.1"/>
    </source>
</evidence>
<reference evidence="1" key="2">
    <citation type="submission" date="2023-07" db="EMBL/GenBank/DDBJ databases">
        <authorList>
            <consortium name="Lawrence Berkeley National Laboratory"/>
            <person name="Haridas S."/>
            <person name="Hensen N."/>
            <person name="Bonometti L."/>
            <person name="Westerberg I."/>
            <person name="Brannstrom I.O."/>
            <person name="Guillou S."/>
            <person name="Cros-Aarteil S."/>
            <person name="Calhoun S."/>
            <person name="Kuo A."/>
            <person name="Mondo S."/>
            <person name="Pangilinan J."/>
            <person name="Riley R."/>
            <person name="LaButti K."/>
            <person name="Andreopoulos B."/>
            <person name="Lipzen A."/>
            <person name="Chen C."/>
            <person name="Yanf M."/>
            <person name="Daum C."/>
            <person name="Ng V."/>
            <person name="Clum A."/>
            <person name="Steindorff A."/>
            <person name="Ohm R."/>
            <person name="Martin F."/>
            <person name="Silar P."/>
            <person name="Natvig D."/>
            <person name="Lalanne C."/>
            <person name="Gautier V."/>
            <person name="Ament-velasquez S.L."/>
            <person name="Kruys A."/>
            <person name="Hutchinson M.I."/>
            <person name="Powell A.J."/>
            <person name="Barry K."/>
            <person name="Miller A.N."/>
            <person name="Grigoriev I.V."/>
            <person name="Debuchy R."/>
            <person name="Gladieux P."/>
            <person name="Thoren M.H."/>
            <person name="Johannesson H."/>
        </authorList>
    </citation>
    <scope>NUCLEOTIDE SEQUENCE</scope>
    <source>
        <strain evidence="1">FGSC 1904</strain>
    </source>
</reference>
<accession>A0AAE0PP75</accession>
<dbReference type="Proteomes" id="UP001281003">
    <property type="component" value="Unassembled WGS sequence"/>
</dbReference>
<dbReference type="SUPFAM" id="SSF54928">
    <property type="entry name" value="RNA-binding domain, RBD"/>
    <property type="match status" value="1"/>
</dbReference>
<dbReference type="CDD" id="cd00590">
    <property type="entry name" value="RRM_SF"/>
    <property type="match status" value="1"/>
</dbReference>
<dbReference type="AlphaFoldDB" id="A0AAE0PP75"/>
<sequence>SREENCRLILTNLPRGITEKTLLDALSLHRPLGRVWGCRVAPAALGSKTTTADLIMFTERDAQKVFFLVNRGRLAIGGLNTIIRYNTAHPIVPERPLAPLSRSLVFRGPKEIVDVHRLYRFLSSKMKFQTQDVYVADVNEEERIVEWVFASYQGQAQVAKAILKHEYPNLILRYGEDPMA</sequence>
<dbReference type="EMBL" id="JAUTDP010000001">
    <property type="protein sequence ID" value="KAK3403394.1"/>
    <property type="molecule type" value="Genomic_DNA"/>
</dbReference>
<reference evidence="1" key="1">
    <citation type="journal article" date="2023" name="Mol. Phylogenet. Evol.">
        <title>Genome-scale phylogeny and comparative genomics of the fungal order Sordariales.</title>
        <authorList>
            <person name="Hensen N."/>
            <person name="Bonometti L."/>
            <person name="Westerberg I."/>
            <person name="Brannstrom I.O."/>
            <person name="Guillou S."/>
            <person name="Cros-Aarteil S."/>
            <person name="Calhoun S."/>
            <person name="Haridas S."/>
            <person name="Kuo A."/>
            <person name="Mondo S."/>
            <person name="Pangilinan J."/>
            <person name="Riley R."/>
            <person name="LaButti K."/>
            <person name="Andreopoulos B."/>
            <person name="Lipzen A."/>
            <person name="Chen C."/>
            <person name="Yan M."/>
            <person name="Daum C."/>
            <person name="Ng V."/>
            <person name="Clum A."/>
            <person name="Steindorff A."/>
            <person name="Ohm R.A."/>
            <person name="Martin F."/>
            <person name="Silar P."/>
            <person name="Natvig D.O."/>
            <person name="Lalanne C."/>
            <person name="Gautier V."/>
            <person name="Ament-Velasquez S.L."/>
            <person name="Kruys A."/>
            <person name="Hutchinson M.I."/>
            <person name="Powell A.J."/>
            <person name="Barry K."/>
            <person name="Miller A.N."/>
            <person name="Grigoriev I.V."/>
            <person name="Debuchy R."/>
            <person name="Gladieux P."/>
            <person name="Hiltunen Thoren M."/>
            <person name="Johannesson H."/>
        </authorList>
    </citation>
    <scope>NUCLEOTIDE SEQUENCE</scope>
    <source>
        <strain evidence="1">FGSC 1904</strain>
    </source>
</reference>
<proteinExistence type="predicted"/>
<evidence type="ECO:0008006" key="3">
    <source>
        <dbReference type="Google" id="ProtNLM"/>
    </source>
</evidence>
<organism evidence="1 2">
    <name type="scientific">Sordaria brevicollis</name>
    <dbReference type="NCBI Taxonomy" id="83679"/>
    <lineage>
        <taxon>Eukaryota</taxon>
        <taxon>Fungi</taxon>
        <taxon>Dikarya</taxon>
        <taxon>Ascomycota</taxon>
        <taxon>Pezizomycotina</taxon>
        <taxon>Sordariomycetes</taxon>
        <taxon>Sordariomycetidae</taxon>
        <taxon>Sordariales</taxon>
        <taxon>Sordariaceae</taxon>
        <taxon>Sordaria</taxon>
    </lineage>
</organism>
<feature type="non-terminal residue" evidence="1">
    <location>
        <position position="180"/>
    </location>
</feature>
<dbReference type="GO" id="GO:0003676">
    <property type="term" value="F:nucleic acid binding"/>
    <property type="evidence" value="ECO:0007669"/>
    <property type="project" value="InterPro"/>
</dbReference>
<keyword evidence="2" id="KW-1185">Reference proteome</keyword>
<name>A0AAE0PP75_SORBR</name>
<comment type="caution">
    <text evidence="1">The sequence shown here is derived from an EMBL/GenBank/DDBJ whole genome shotgun (WGS) entry which is preliminary data.</text>
</comment>